<keyword evidence="2" id="KW-1185">Reference proteome</keyword>
<evidence type="ECO:0000313" key="2">
    <source>
        <dbReference type="Proteomes" id="UP000255697"/>
    </source>
</evidence>
<proteinExistence type="predicted"/>
<gene>
    <name evidence="1" type="ORF">Ac3_119</name>
</gene>
<accession>A0A345AUV5</accession>
<dbReference type="Proteomes" id="UP000255697">
    <property type="component" value="Segment"/>
</dbReference>
<protein>
    <submittedName>
        <fullName evidence="1">Uncharacterized protein</fullName>
    </submittedName>
</protein>
<evidence type="ECO:0000313" key="1">
    <source>
        <dbReference type="EMBL" id="AXF40688.1"/>
    </source>
</evidence>
<reference evidence="2" key="1">
    <citation type="submission" date="2018-06" db="EMBL/GenBank/DDBJ databases">
        <title>Whole genome analysis of phage vB_ApiM_fHyAci03 infecting Acinetobacter pittii.</title>
        <authorList>
            <person name="Kiljunen S."/>
            <person name="Wicklund A."/>
            <person name="Skurnik M."/>
        </authorList>
    </citation>
    <scope>NUCLEOTIDE SEQUENCE [LARGE SCALE GENOMIC DNA]</scope>
</reference>
<name>A0A345AUV5_9CAUD</name>
<organism evidence="1 2">
    <name type="scientific">Acinetobacter phage vB_ApiM_fHyAci03</name>
    <dbReference type="NCBI Taxonomy" id="2269366"/>
    <lineage>
        <taxon>Viruses</taxon>
        <taxon>Duplodnaviria</taxon>
        <taxon>Heunggongvirae</taxon>
        <taxon>Uroviricota</taxon>
        <taxon>Caudoviricetes</taxon>
        <taxon>Pantevenvirales</taxon>
        <taxon>Straboviridae</taxon>
        <taxon>Twarogvirinae</taxon>
        <taxon>Lazarusvirus</taxon>
        <taxon>Lazarusvirus fhyacithree</taxon>
    </lineage>
</organism>
<sequence length="335" mass="37374">MNKSTFKSIISDIVHRQFEDTINANACRHKILSNEGLPHVIANTVQRNIHFELSRVFDSAPSDEIEKILRRILTHYSALSASQAPNLIAKLIKTNWATRILITHRIRNFCSVKGTGEEFYITDYNSNVKAANRTSFSLSKFVDDQLASIISGMLRLERTNNRSIQNLANIGHRTQNGATIPGVKLEHTIISVDSGVNNSTCTIRFHPTFDHPTARSNALAIAEKMYKLLSQCTNLKIEQGVNAYSLKVTLREQAPQVTVMSKSPLFMVSNPGEKLGTSVAIELVQANIDALKKQDSETDDTIAELLSRIQTLRDAKVEFARKVSALEETIKILSK</sequence>
<dbReference type="EMBL" id="MH460829">
    <property type="protein sequence ID" value="AXF40688.1"/>
    <property type="molecule type" value="Genomic_DNA"/>
</dbReference>